<dbReference type="HOGENOM" id="CLU_049186_1_0_1"/>
<evidence type="ECO:0000313" key="3">
    <source>
        <dbReference type="Proteomes" id="UP000027265"/>
    </source>
</evidence>
<dbReference type="InterPro" id="IPR003615">
    <property type="entry name" value="HNH_nuc"/>
</dbReference>
<proteinExistence type="predicted"/>
<dbReference type="EMBL" id="KL197741">
    <property type="protein sequence ID" value="KDQ52299.1"/>
    <property type="molecule type" value="Genomic_DNA"/>
</dbReference>
<feature type="domain" description="HNH nuclease" evidence="1">
    <location>
        <begin position="147"/>
        <end position="244"/>
    </location>
</feature>
<dbReference type="Proteomes" id="UP000027265">
    <property type="component" value="Unassembled WGS sequence"/>
</dbReference>
<evidence type="ECO:0000259" key="1">
    <source>
        <dbReference type="Pfam" id="PF13391"/>
    </source>
</evidence>
<dbReference type="AlphaFoldDB" id="A0A067PBZ2"/>
<gene>
    <name evidence="2" type="ORF">JAAARDRAFT_198467</name>
</gene>
<protein>
    <recommendedName>
        <fullName evidence="1">HNH nuclease domain-containing protein</fullName>
    </recommendedName>
</protein>
<dbReference type="OrthoDB" id="2104739at2759"/>
<sequence length="353" mass="38700">MPGTPLPSNPFDGLEKAAYDTCLNLESHLPGESRVGKQSPQLCGRLLGYMMLYAPTPEGRRNVATEIQTCVMASDTPDRLVDLAQFYMDHFIRAFKAAKSCTPTTSTHPSRPSLNLTAQEKHALLQEAPQNHRAAKKLCLVRDGYRCVITGKYDKATSDNQKRRDSTFAAPAPISFTELAHIIAESTNADIQWGGSKRDCPASAWAVLGGFGKVDVQNDQLNEEGIHRLPNVMTMSHDAHCYFDGLELWLEEIDTNRYLVRVTDPDYLVGLGINANNPQIQLTTTDVDLPLPDPHLLRLHAACAKVAHLSGAGQIVDAILRDIEELEVLAYDGGSAHVLTVALLNSRIQVAAH</sequence>
<accession>A0A067PBZ2</accession>
<dbReference type="InParanoid" id="A0A067PBZ2"/>
<dbReference type="Pfam" id="PF13391">
    <property type="entry name" value="HNH_2"/>
    <property type="match status" value="1"/>
</dbReference>
<reference evidence="3" key="1">
    <citation type="journal article" date="2014" name="Proc. Natl. Acad. Sci. U.S.A.">
        <title>Extensive sampling of basidiomycete genomes demonstrates inadequacy of the white-rot/brown-rot paradigm for wood decay fungi.</title>
        <authorList>
            <person name="Riley R."/>
            <person name="Salamov A.A."/>
            <person name="Brown D.W."/>
            <person name="Nagy L.G."/>
            <person name="Floudas D."/>
            <person name="Held B.W."/>
            <person name="Levasseur A."/>
            <person name="Lombard V."/>
            <person name="Morin E."/>
            <person name="Otillar R."/>
            <person name="Lindquist E.A."/>
            <person name="Sun H."/>
            <person name="LaButti K.M."/>
            <person name="Schmutz J."/>
            <person name="Jabbour D."/>
            <person name="Luo H."/>
            <person name="Baker S.E."/>
            <person name="Pisabarro A.G."/>
            <person name="Walton J.D."/>
            <person name="Blanchette R.A."/>
            <person name="Henrissat B."/>
            <person name="Martin F."/>
            <person name="Cullen D."/>
            <person name="Hibbett D.S."/>
            <person name="Grigoriev I.V."/>
        </authorList>
    </citation>
    <scope>NUCLEOTIDE SEQUENCE [LARGE SCALE GENOMIC DNA]</scope>
    <source>
        <strain evidence="3">MUCL 33604</strain>
    </source>
</reference>
<evidence type="ECO:0000313" key="2">
    <source>
        <dbReference type="EMBL" id="KDQ52299.1"/>
    </source>
</evidence>
<name>A0A067PBZ2_9AGAM</name>
<keyword evidence="3" id="KW-1185">Reference proteome</keyword>
<organism evidence="2 3">
    <name type="scientific">Jaapia argillacea MUCL 33604</name>
    <dbReference type="NCBI Taxonomy" id="933084"/>
    <lineage>
        <taxon>Eukaryota</taxon>
        <taxon>Fungi</taxon>
        <taxon>Dikarya</taxon>
        <taxon>Basidiomycota</taxon>
        <taxon>Agaricomycotina</taxon>
        <taxon>Agaricomycetes</taxon>
        <taxon>Agaricomycetidae</taxon>
        <taxon>Jaapiales</taxon>
        <taxon>Jaapiaceae</taxon>
        <taxon>Jaapia</taxon>
    </lineage>
</organism>